<sequence length="427" mass="48372">MCSIPVPALPEDILHRVHSLLPMRDAARAACSSHAFLRSWRCRPVLALNRDTLGSNANSRQKNFSCIIDNILRNHSGIGIKIFKLQLYGILDASHYLDRWFQIAVTPGIENLTLQPYYGDNMEYNVPCTLLSDGVRNSIRSLELSLCTFHPTAELGPLRKLTSLRLHSVRILGDELEYFLSNSPALQQLNLSECQEITYLKIPCVLQQLHFLKVSYCSELQVIESKARNLFSFIKEGVRAKVLLGETLQMKNLRMYCSNLVCNARTELPSNMPNLESLFIGSRDEVAREKVERESIFGCSPQLRQMPEQHHGHLKSVKIKGFYSAKSLVELTCYILKNAKSLDCLTLDTTYGDPKCDNKMYGGPCTKMNKGFLMQARRGAVAIKAYIEDKVPSTVKLTVVEHCRRCHADKLSEIDAMCDDFLTCFRL</sequence>
<reference evidence="4" key="1">
    <citation type="submission" date="2024-06" db="EMBL/GenBank/DDBJ databases">
        <authorList>
            <person name="Ryan C."/>
        </authorList>
    </citation>
    <scope>NUCLEOTIDE SEQUENCE [LARGE SCALE GENOMIC DNA]</scope>
</reference>
<dbReference type="Pfam" id="PF23622">
    <property type="entry name" value="LRR_At1g61320_AtMIF1"/>
    <property type="match status" value="1"/>
</dbReference>
<proteinExistence type="predicted"/>
<gene>
    <name evidence="3" type="ORF">URODEC1_LOCUS62861</name>
</gene>
<accession>A0ABC9BE68</accession>
<dbReference type="SUPFAM" id="SSF52047">
    <property type="entry name" value="RNI-like"/>
    <property type="match status" value="1"/>
</dbReference>
<name>A0ABC9BE68_9POAL</name>
<evidence type="ECO:0000259" key="1">
    <source>
        <dbReference type="Pfam" id="PF08387"/>
    </source>
</evidence>
<feature type="domain" description="FBD" evidence="1">
    <location>
        <begin position="306"/>
        <end position="347"/>
    </location>
</feature>
<dbReference type="InterPro" id="IPR036047">
    <property type="entry name" value="F-box-like_dom_sf"/>
</dbReference>
<dbReference type="PANTHER" id="PTHR34145">
    <property type="entry name" value="OS02G0105600 PROTEIN"/>
    <property type="match status" value="1"/>
</dbReference>
<dbReference type="Gene3D" id="3.80.10.10">
    <property type="entry name" value="Ribonuclease Inhibitor"/>
    <property type="match status" value="1"/>
</dbReference>
<dbReference type="Proteomes" id="UP001497457">
    <property type="component" value="Chromosome 25rd"/>
</dbReference>
<evidence type="ECO:0008006" key="5">
    <source>
        <dbReference type="Google" id="ProtNLM"/>
    </source>
</evidence>
<dbReference type="PANTHER" id="PTHR34145:SF6">
    <property type="entry name" value="F-BOX DOMAIN-CONTAINING PROTEIN"/>
    <property type="match status" value="1"/>
</dbReference>
<dbReference type="InterPro" id="IPR053772">
    <property type="entry name" value="At1g61320/At1g61330-like"/>
</dbReference>
<dbReference type="InterPro" id="IPR032675">
    <property type="entry name" value="LRR_dom_sf"/>
</dbReference>
<protein>
    <recommendedName>
        <fullName evidence="5">FBD domain-containing protein</fullName>
    </recommendedName>
</protein>
<dbReference type="EMBL" id="OZ075135">
    <property type="protein sequence ID" value="CAL4996362.1"/>
    <property type="molecule type" value="Genomic_DNA"/>
</dbReference>
<evidence type="ECO:0000313" key="4">
    <source>
        <dbReference type="Proteomes" id="UP001497457"/>
    </source>
</evidence>
<keyword evidence="4" id="KW-1185">Reference proteome</keyword>
<dbReference type="SUPFAM" id="SSF81383">
    <property type="entry name" value="F-box domain"/>
    <property type="match status" value="1"/>
</dbReference>
<dbReference type="InterPro" id="IPR006566">
    <property type="entry name" value="FBD"/>
</dbReference>
<dbReference type="InterPro" id="IPR055357">
    <property type="entry name" value="LRR_At1g61320_AtMIF1"/>
</dbReference>
<dbReference type="Pfam" id="PF08387">
    <property type="entry name" value="FBD"/>
    <property type="match status" value="1"/>
</dbReference>
<feature type="domain" description="At1g61320/AtMIF1 LRR" evidence="2">
    <location>
        <begin position="71"/>
        <end position="288"/>
    </location>
</feature>
<evidence type="ECO:0000313" key="3">
    <source>
        <dbReference type="EMBL" id="CAL4996362.1"/>
    </source>
</evidence>
<organism evidence="3 4">
    <name type="scientific">Urochloa decumbens</name>
    <dbReference type="NCBI Taxonomy" id="240449"/>
    <lineage>
        <taxon>Eukaryota</taxon>
        <taxon>Viridiplantae</taxon>
        <taxon>Streptophyta</taxon>
        <taxon>Embryophyta</taxon>
        <taxon>Tracheophyta</taxon>
        <taxon>Spermatophyta</taxon>
        <taxon>Magnoliopsida</taxon>
        <taxon>Liliopsida</taxon>
        <taxon>Poales</taxon>
        <taxon>Poaceae</taxon>
        <taxon>PACMAD clade</taxon>
        <taxon>Panicoideae</taxon>
        <taxon>Panicodae</taxon>
        <taxon>Paniceae</taxon>
        <taxon>Melinidinae</taxon>
        <taxon>Urochloa</taxon>
    </lineage>
</organism>
<reference evidence="3 4" key="2">
    <citation type="submission" date="2024-10" db="EMBL/GenBank/DDBJ databases">
        <authorList>
            <person name="Ryan C."/>
        </authorList>
    </citation>
    <scope>NUCLEOTIDE SEQUENCE [LARGE SCALE GENOMIC DNA]</scope>
</reference>
<evidence type="ECO:0000259" key="2">
    <source>
        <dbReference type="Pfam" id="PF23622"/>
    </source>
</evidence>
<dbReference type="AlphaFoldDB" id="A0ABC9BE68"/>